<dbReference type="EMBL" id="BMHK01000032">
    <property type="protein sequence ID" value="GGC12217.1"/>
    <property type="molecule type" value="Genomic_DNA"/>
</dbReference>
<gene>
    <name evidence="3" type="ORF">GCM10011494_33760</name>
</gene>
<dbReference type="GO" id="GO:0042602">
    <property type="term" value="F:riboflavin reductase (NADPH) activity"/>
    <property type="evidence" value="ECO:0007669"/>
    <property type="project" value="TreeGrafter"/>
</dbReference>
<feature type="domain" description="Flavin reductase like" evidence="2">
    <location>
        <begin position="1"/>
        <end position="122"/>
    </location>
</feature>
<dbReference type="GO" id="GO:0010181">
    <property type="term" value="F:FMN binding"/>
    <property type="evidence" value="ECO:0007669"/>
    <property type="project" value="InterPro"/>
</dbReference>
<evidence type="ECO:0000259" key="2">
    <source>
        <dbReference type="SMART" id="SM00903"/>
    </source>
</evidence>
<dbReference type="SUPFAM" id="SSF50475">
    <property type="entry name" value="FMN-binding split barrel"/>
    <property type="match status" value="1"/>
</dbReference>
<comment type="caution">
    <text evidence="3">The sequence shown here is derived from an EMBL/GenBank/DDBJ whole genome shotgun (WGS) entry which is preliminary data.</text>
</comment>
<reference evidence="3" key="1">
    <citation type="journal article" date="2014" name="Int. J. Syst. Evol. Microbiol.">
        <title>Complete genome sequence of Corynebacterium casei LMG S-19264T (=DSM 44701T), isolated from a smear-ripened cheese.</title>
        <authorList>
            <consortium name="US DOE Joint Genome Institute (JGI-PGF)"/>
            <person name="Walter F."/>
            <person name="Albersmeier A."/>
            <person name="Kalinowski J."/>
            <person name="Ruckert C."/>
        </authorList>
    </citation>
    <scope>NUCLEOTIDE SEQUENCE</scope>
    <source>
        <strain evidence="3">CGMCC 1.15095</strain>
    </source>
</reference>
<organism evidence="3 4">
    <name type="scientific">Novosphingobium endophyticum</name>
    <dbReference type="NCBI Taxonomy" id="1955250"/>
    <lineage>
        <taxon>Bacteria</taxon>
        <taxon>Pseudomonadati</taxon>
        <taxon>Pseudomonadota</taxon>
        <taxon>Alphaproteobacteria</taxon>
        <taxon>Sphingomonadales</taxon>
        <taxon>Sphingomonadaceae</taxon>
        <taxon>Novosphingobium</taxon>
    </lineage>
</organism>
<keyword evidence="4" id="KW-1185">Reference proteome</keyword>
<dbReference type="InterPro" id="IPR002563">
    <property type="entry name" value="Flavin_Rdtase-like_dom"/>
</dbReference>
<reference evidence="3" key="2">
    <citation type="submission" date="2020-09" db="EMBL/GenBank/DDBJ databases">
        <authorList>
            <person name="Sun Q."/>
            <person name="Zhou Y."/>
        </authorList>
    </citation>
    <scope>NUCLEOTIDE SEQUENCE</scope>
    <source>
        <strain evidence="3">CGMCC 1.15095</strain>
    </source>
</reference>
<dbReference type="PANTHER" id="PTHR30466:SF1">
    <property type="entry name" value="FMN REDUCTASE (NADH) RUTF"/>
    <property type="match status" value="1"/>
</dbReference>
<protein>
    <recommendedName>
        <fullName evidence="2">Flavin reductase like domain-containing protein</fullName>
    </recommendedName>
</protein>
<dbReference type="InterPro" id="IPR050268">
    <property type="entry name" value="NADH-dep_flavin_reductase"/>
</dbReference>
<evidence type="ECO:0000256" key="1">
    <source>
        <dbReference type="ARBA" id="ARBA00023002"/>
    </source>
</evidence>
<sequence>MTINSFASLSLNPPLVLWSIDKECDQAPFFAEATHYAINILAEGQRALSVHFATPSQDKFCGIEHEAGLEDIPLLPGCCAILQCQIVDRYEAGDHVILIGEVLDMRRTDAKPLVVHAGQYCSLA</sequence>
<dbReference type="InterPro" id="IPR012349">
    <property type="entry name" value="Split_barrel_FMN-bd"/>
</dbReference>
<accession>A0A916TUT4</accession>
<evidence type="ECO:0000313" key="4">
    <source>
        <dbReference type="Proteomes" id="UP000608154"/>
    </source>
</evidence>
<dbReference type="PANTHER" id="PTHR30466">
    <property type="entry name" value="FLAVIN REDUCTASE"/>
    <property type="match status" value="1"/>
</dbReference>
<keyword evidence="1" id="KW-0560">Oxidoreductase</keyword>
<evidence type="ECO:0000313" key="3">
    <source>
        <dbReference type="EMBL" id="GGC12217.1"/>
    </source>
</evidence>
<dbReference type="SMART" id="SM00903">
    <property type="entry name" value="Flavin_Reduct"/>
    <property type="match status" value="1"/>
</dbReference>
<dbReference type="Pfam" id="PF01613">
    <property type="entry name" value="Flavin_Reduct"/>
    <property type="match status" value="1"/>
</dbReference>
<dbReference type="Proteomes" id="UP000608154">
    <property type="component" value="Unassembled WGS sequence"/>
</dbReference>
<proteinExistence type="predicted"/>
<name>A0A916TUT4_9SPHN</name>
<dbReference type="AlphaFoldDB" id="A0A916TUT4"/>
<dbReference type="Gene3D" id="2.30.110.10">
    <property type="entry name" value="Electron Transport, Fmn-binding Protein, Chain A"/>
    <property type="match status" value="1"/>
</dbReference>